<proteinExistence type="predicted"/>
<gene>
    <name evidence="2" type="ORF">C8034_v007240</name>
</gene>
<dbReference type="AlphaFoldDB" id="A0A4V3I1T6"/>
<evidence type="ECO:0000313" key="2">
    <source>
        <dbReference type="EMBL" id="TEA11533.1"/>
    </source>
</evidence>
<sequence length="103" mass="11051">MLSSSFSTPGSIFELTARFPPARQAHDPMTTRDELSPSDSCLFRASTLLRLSPPATRFRPPEAAAIFLLLNGGRGRLHPACIRCSELLLALRSPVTPASAGMA</sequence>
<dbReference type="EMBL" id="QAPF01000322">
    <property type="protein sequence ID" value="TEA11533.1"/>
    <property type="molecule type" value="Genomic_DNA"/>
</dbReference>
<accession>A0A4V3I1T6</accession>
<name>A0A4V3I1T6_9PEZI</name>
<dbReference type="Proteomes" id="UP000295604">
    <property type="component" value="Unassembled WGS sequence"/>
</dbReference>
<evidence type="ECO:0000256" key="1">
    <source>
        <dbReference type="SAM" id="MobiDB-lite"/>
    </source>
</evidence>
<organism evidence="2 3">
    <name type="scientific">Colletotrichum sidae</name>
    <dbReference type="NCBI Taxonomy" id="1347389"/>
    <lineage>
        <taxon>Eukaryota</taxon>
        <taxon>Fungi</taxon>
        <taxon>Dikarya</taxon>
        <taxon>Ascomycota</taxon>
        <taxon>Pezizomycotina</taxon>
        <taxon>Sordariomycetes</taxon>
        <taxon>Hypocreomycetidae</taxon>
        <taxon>Glomerellales</taxon>
        <taxon>Glomerellaceae</taxon>
        <taxon>Colletotrichum</taxon>
        <taxon>Colletotrichum orbiculare species complex</taxon>
    </lineage>
</organism>
<keyword evidence="3" id="KW-1185">Reference proteome</keyword>
<evidence type="ECO:0000313" key="3">
    <source>
        <dbReference type="Proteomes" id="UP000295604"/>
    </source>
</evidence>
<feature type="region of interest" description="Disordered" evidence="1">
    <location>
        <begin position="17"/>
        <end position="38"/>
    </location>
</feature>
<protein>
    <submittedName>
        <fullName evidence="2">Uncharacterized protein</fullName>
    </submittedName>
</protein>
<feature type="compositionally biased region" description="Basic and acidic residues" evidence="1">
    <location>
        <begin position="24"/>
        <end position="35"/>
    </location>
</feature>
<comment type="caution">
    <text evidence="2">The sequence shown here is derived from an EMBL/GenBank/DDBJ whole genome shotgun (WGS) entry which is preliminary data.</text>
</comment>
<reference evidence="2 3" key="1">
    <citation type="submission" date="2018-11" db="EMBL/GenBank/DDBJ databases">
        <title>Genome sequence and assembly of Colletotrichum sidae.</title>
        <authorList>
            <person name="Gan P."/>
            <person name="Shirasu K."/>
        </authorList>
    </citation>
    <scope>NUCLEOTIDE SEQUENCE [LARGE SCALE GENOMIC DNA]</scope>
    <source>
        <strain evidence="2 3">CBS 518.97</strain>
    </source>
</reference>